<dbReference type="Proteomes" id="UP000812287">
    <property type="component" value="Unassembled WGS sequence"/>
</dbReference>
<reference evidence="1" key="1">
    <citation type="submission" date="2020-11" db="EMBL/GenBank/DDBJ databases">
        <title>Adaptations for nitrogen fixation in a non-lichenized fungal sporocarp promotes dispersal by wood-feeding termites.</title>
        <authorList>
            <consortium name="DOE Joint Genome Institute"/>
            <person name="Koch R.A."/>
            <person name="Yoon G."/>
            <person name="Arayal U."/>
            <person name="Lail K."/>
            <person name="Amirebrahimi M."/>
            <person name="Labutti K."/>
            <person name="Lipzen A."/>
            <person name="Riley R."/>
            <person name="Barry K."/>
            <person name="Henrissat B."/>
            <person name="Grigoriev I.V."/>
            <person name="Herr J.R."/>
            <person name="Aime M.C."/>
        </authorList>
    </citation>
    <scope>NUCLEOTIDE SEQUENCE</scope>
    <source>
        <strain evidence="1">MCA 3950</strain>
    </source>
</reference>
<dbReference type="RefSeq" id="XP_043034782.1">
    <property type="nucleotide sequence ID" value="XM_043187294.1"/>
</dbReference>
<dbReference type="GeneID" id="66109591"/>
<accession>A0A9P7VIS7</accession>
<name>A0A9P7VIS7_9AGAR</name>
<gene>
    <name evidence="1" type="ORF">BT62DRAFT_937315</name>
</gene>
<comment type="caution">
    <text evidence="1">The sequence shown here is derived from an EMBL/GenBank/DDBJ whole genome shotgun (WGS) entry which is preliminary data.</text>
</comment>
<organism evidence="1 2">
    <name type="scientific">Guyanagaster necrorhizus</name>
    <dbReference type="NCBI Taxonomy" id="856835"/>
    <lineage>
        <taxon>Eukaryota</taxon>
        <taxon>Fungi</taxon>
        <taxon>Dikarya</taxon>
        <taxon>Basidiomycota</taxon>
        <taxon>Agaricomycotina</taxon>
        <taxon>Agaricomycetes</taxon>
        <taxon>Agaricomycetidae</taxon>
        <taxon>Agaricales</taxon>
        <taxon>Marasmiineae</taxon>
        <taxon>Physalacriaceae</taxon>
        <taxon>Guyanagaster</taxon>
    </lineage>
</organism>
<proteinExistence type="predicted"/>
<evidence type="ECO:0000313" key="1">
    <source>
        <dbReference type="EMBL" id="KAG7441282.1"/>
    </source>
</evidence>
<protein>
    <submittedName>
        <fullName evidence="1">Uncharacterized protein</fullName>
    </submittedName>
</protein>
<keyword evidence="2" id="KW-1185">Reference proteome</keyword>
<dbReference type="AlphaFoldDB" id="A0A9P7VIS7"/>
<dbReference type="OrthoDB" id="3062753at2759"/>
<evidence type="ECO:0000313" key="2">
    <source>
        <dbReference type="Proteomes" id="UP000812287"/>
    </source>
</evidence>
<dbReference type="EMBL" id="MU250562">
    <property type="protein sequence ID" value="KAG7441282.1"/>
    <property type="molecule type" value="Genomic_DNA"/>
</dbReference>
<sequence>MVPIVKSEVEEEAPEDNIIHFHSPAPPMGLGWDHPSELYYLDASSWSKDEIVRHLITNSFSVPGHTYRSKWATITSRDGATTVVPNLYRIPLMFVAQFMWSSLQLVLGDEEWDRFKTGILYMSRLCEDFLGTARGAMSGEGIGRSWRCATFDRALIRYRLGWLLSERMCLKEFWEMYGEDAYRKDAVKFDWKRLVLKGIKGFRLDEKLVEGGITATQWMSGLKGLGGDWVWDTSAESICTKDALDYLESWKGSLPPPSNCQTTPLVQMAENASTTADLNQAFPLSPPSPELFQLLDVKSQSQERRIALLEREVALLKGLQAPIVVPESTPVLVPTPSFVDQDLSRNPLDKFSVKEECGIGMQIAPFSAPVKSLRKLWRMEA</sequence>